<dbReference type="InterPro" id="IPR035965">
    <property type="entry name" value="PAS-like_dom_sf"/>
</dbReference>
<dbReference type="GO" id="GO:0005634">
    <property type="term" value="C:nucleus"/>
    <property type="evidence" value="ECO:0007669"/>
    <property type="project" value="UniProtKB-SubCell"/>
</dbReference>
<feature type="compositionally biased region" description="Basic residues" evidence="9">
    <location>
        <begin position="716"/>
        <end position="729"/>
    </location>
</feature>
<evidence type="ECO:0000313" key="11">
    <source>
        <dbReference type="EMBL" id="KAJ8371382.1"/>
    </source>
</evidence>
<protein>
    <recommendedName>
        <fullName evidence="10">PAS domain-containing protein</fullName>
    </recommendedName>
</protein>
<evidence type="ECO:0000313" key="12">
    <source>
        <dbReference type="Proteomes" id="UP001152622"/>
    </source>
</evidence>
<feature type="region of interest" description="Disordered" evidence="9">
    <location>
        <begin position="1107"/>
        <end position="1137"/>
    </location>
</feature>
<feature type="region of interest" description="Disordered" evidence="9">
    <location>
        <begin position="1"/>
        <end position="86"/>
    </location>
</feature>
<dbReference type="AlphaFoldDB" id="A0A9Q1G1A3"/>
<dbReference type="OrthoDB" id="7788983at2759"/>
<keyword evidence="5" id="KW-0805">Transcription regulation</keyword>
<dbReference type="Pfam" id="PF21353">
    <property type="entry name" value="Per3-like_PAS-A"/>
    <property type="match status" value="1"/>
</dbReference>
<dbReference type="GO" id="GO:0032922">
    <property type="term" value="P:circadian regulation of gene expression"/>
    <property type="evidence" value="ECO:0007669"/>
    <property type="project" value="TreeGrafter"/>
</dbReference>
<evidence type="ECO:0000256" key="8">
    <source>
        <dbReference type="ARBA" id="ARBA00023242"/>
    </source>
</evidence>
<dbReference type="GO" id="GO:0001222">
    <property type="term" value="F:transcription corepressor binding"/>
    <property type="evidence" value="ECO:0007669"/>
    <property type="project" value="TreeGrafter"/>
</dbReference>
<keyword evidence="8" id="KW-0539">Nucleus</keyword>
<proteinExistence type="predicted"/>
<comment type="caution">
    <text evidence="11">The sequence shown here is derived from an EMBL/GenBank/DDBJ whole genome shotgun (WGS) entry which is preliminary data.</text>
</comment>
<dbReference type="InterPro" id="IPR057310">
    <property type="entry name" value="PER1-3_bHLH"/>
</dbReference>
<dbReference type="SMART" id="SM00091">
    <property type="entry name" value="PAS"/>
    <property type="match status" value="2"/>
</dbReference>
<dbReference type="EMBL" id="JAINUF010000003">
    <property type="protein sequence ID" value="KAJ8371382.1"/>
    <property type="molecule type" value="Genomic_DNA"/>
</dbReference>
<dbReference type="InterPro" id="IPR048814">
    <property type="entry name" value="Per1-3_PAS-A"/>
</dbReference>
<evidence type="ECO:0000259" key="10">
    <source>
        <dbReference type="PROSITE" id="PS50112"/>
    </source>
</evidence>
<feature type="region of interest" description="Disordered" evidence="9">
    <location>
        <begin position="689"/>
        <end position="765"/>
    </location>
</feature>
<evidence type="ECO:0000256" key="1">
    <source>
        <dbReference type="ARBA" id="ARBA00004123"/>
    </source>
</evidence>
<feature type="compositionally biased region" description="Low complexity" evidence="9">
    <location>
        <begin position="980"/>
        <end position="993"/>
    </location>
</feature>
<dbReference type="CDD" id="cd00130">
    <property type="entry name" value="PAS"/>
    <property type="match status" value="1"/>
</dbReference>
<dbReference type="SUPFAM" id="SSF55785">
    <property type="entry name" value="PYP-like sensor domain (PAS domain)"/>
    <property type="match status" value="1"/>
</dbReference>
<comment type="subcellular location">
    <subcellularLocation>
        <location evidence="2">Cytoplasm</location>
    </subcellularLocation>
    <subcellularLocation>
        <location evidence="1">Nucleus</location>
    </subcellularLocation>
</comment>
<dbReference type="GO" id="GO:0000122">
    <property type="term" value="P:negative regulation of transcription by RNA polymerase II"/>
    <property type="evidence" value="ECO:0007669"/>
    <property type="project" value="TreeGrafter"/>
</dbReference>
<evidence type="ECO:0000256" key="3">
    <source>
        <dbReference type="ARBA" id="ARBA00022490"/>
    </source>
</evidence>
<feature type="compositionally biased region" description="Polar residues" evidence="9">
    <location>
        <begin position="70"/>
        <end position="80"/>
    </location>
</feature>
<name>A0A9Q1G1A3_SYNKA</name>
<gene>
    <name evidence="11" type="ORF">SKAU_G00114100</name>
</gene>
<dbReference type="Pfam" id="PF12114">
    <property type="entry name" value="Period_C"/>
    <property type="match status" value="1"/>
</dbReference>
<evidence type="ECO:0000256" key="4">
    <source>
        <dbReference type="ARBA" id="ARBA00022737"/>
    </source>
</evidence>
<feature type="compositionally biased region" description="Basic and acidic residues" evidence="9">
    <location>
        <begin position="921"/>
        <end position="936"/>
    </location>
</feature>
<evidence type="ECO:0000256" key="9">
    <source>
        <dbReference type="SAM" id="MobiDB-lite"/>
    </source>
</evidence>
<dbReference type="GO" id="GO:0000976">
    <property type="term" value="F:transcription cis-regulatory region binding"/>
    <property type="evidence" value="ECO:0007669"/>
    <property type="project" value="TreeGrafter"/>
</dbReference>
<feature type="compositionally biased region" description="Polar residues" evidence="9">
    <location>
        <begin position="694"/>
        <end position="703"/>
    </location>
</feature>
<feature type="region of interest" description="Disordered" evidence="9">
    <location>
        <begin position="620"/>
        <end position="657"/>
    </location>
</feature>
<feature type="compositionally biased region" description="Pro residues" evidence="9">
    <location>
        <begin position="865"/>
        <end position="875"/>
    </location>
</feature>
<evidence type="ECO:0000256" key="2">
    <source>
        <dbReference type="ARBA" id="ARBA00004496"/>
    </source>
</evidence>
<accession>A0A9Q1G1A3</accession>
<feature type="region of interest" description="Disordered" evidence="9">
    <location>
        <begin position="856"/>
        <end position="1023"/>
    </location>
</feature>
<evidence type="ECO:0000256" key="6">
    <source>
        <dbReference type="ARBA" id="ARBA00023108"/>
    </source>
</evidence>
<feature type="compositionally biased region" description="Gly residues" evidence="9">
    <location>
        <begin position="966"/>
        <end position="979"/>
    </location>
</feature>
<dbReference type="InterPro" id="IPR000014">
    <property type="entry name" value="PAS"/>
</dbReference>
<reference evidence="11" key="1">
    <citation type="journal article" date="2023" name="Science">
        <title>Genome structures resolve the early diversification of teleost fishes.</title>
        <authorList>
            <person name="Parey E."/>
            <person name="Louis A."/>
            <person name="Montfort J."/>
            <person name="Bouchez O."/>
            <person name="Roques C."/>
            <person name="Iampietro C."/>
            <person name="Lluch J."/>
            <person name="Castinel A."/>
            <person name="Donnadieu C."/>
            <person name="Desvignes T."/>
            <person name="Floi Bucao C."/>
            <person name="Jouanno E."/>
            <person name="Wen M."/>
            <person name="Mejri S."/>
            <person name="Dirks R."/>
            <person name="Jansen H."/>
            <person name="Henkel C."/>
            <person name="Chen W.J."/>
            <person name="Zahm M."/>
            <person name="Cabau C."/>
            <person name="Klopp C."/>
            <person name="Thompson A.W."/>
            <person name="Robinson-Rechavi M."/>
            <person name="Braasch I."/>
            <person name="Lecointre G."/>
            <person name="Bobe J."/>
            <person name="Postlethwait J.H."/>
            <person name="Berthelot C."/>
            <person name="Roest Crollius H."/>
            <person name="Guiguen Y."/>
        </authorList>
    </citation>
    <scope>NUCLEOTIDE SEQUENCE</scope>
    <source>
        <strain evidence="11">WJC10195</strain>
    </source>
</reference>
<dbReference type="FunFam" id="3.30.450.20:FF:000004">
    <property type="entry name" value="Period circadian protein homolog 3"/>
    <property type="match status" value="1"/>
</dbReference>
<dbReference type="PANTHER" id="PTHR11269:SF13">
    <property type="entry name" value="PERIOD CIRCADIAN PROTEIN HOMOLOG 3"/>
    <property type="match status" value="1"/>
</dbReference>
<feature type="domain" description="PAS" evidence="10">
    <location>
        <begin position="329"/>
        <end position="375"/>
    </location>
</feature>
<feature type="compositionally biased region" description="Pro residues" evidence="9">
    <location>
        <begin position="644"/>
        <end position="654"/>
    </location>
</feature>
<keyword evidence="12" id="KW-1185">Reference proteome</keyword>
<feature type="region of interest" description="Disordered" evidence="9">
    <location>
        <begin position="520"/>
        <end position="543"/>
    </location>
</feature>
<feature type="compositionally biased region" description="Low complexity" evidence="9">
    <location>
        <begin position="876"/>
        <end position="902"/>
    </location>
</feature>
<keyword evidence="6" id="KW-0090">Biological rhythms</keyword>
<dbReference type="InterPro" id="IPR022728">
    <property type="entry name" value="Period_circadian-like_C"/>
</dbReference>
<dbReference type="Gene3D" id="3.30.450.20">
    <property type="entry name" value="PAS domain"/>
    <property type="match status" value="2"/>
</dbReference>
<dbReference type="PROSITE" id="PS50112">
    <property type="entry name" value="PAS"/>
    <property type="match status" value="1"/>
</dbReference>
<dbReference type="Pfam" id="PF08447">
    <property type="entry name" value="PAS_3"/>
    <property type="match status" value="1"/>
</dbReference>
<keyword evidence="3" id="KW-0963">Cytoplasm</keyword>
<dbReference type="FunFam" id="3.30.450.20:FF:000013">
    <property type="entry name" value="Period circadian protein homolog 2"/>
    <property type="match status" value="1"/>
</dbReference>
<sequence>MAVMLTGSSFIEAEEDEGEGDKTMDSSSAPGGGGRGHPERVLTDEGGFGSQSLTGLDKSKRSKLHPDPVSNHTESSASEQPEQERARTHRELMKMMREMKKRMPSEIRGHRKTRTVEALHYALSCVKQVQASSEYHKLLQGSRKEEQREVSPTVCSLEELERVTSEHTLKNTGTFVVVFSLTSGRVVYVSQQAPSILGCKGSFLSSVRIVELLCHQDVNIFYSHTAQSHLPPWIMGSDRKADLYDCTRVKSFFCRLRGSKDSDGEVRYNPFRITPYLLKVQGGEGEGEGEGEEPCCLALAERVHSGYEAPRIPLEKRIFTTTHSPNCVFMEVDDRAVPLLGYLPQDLIGSSVLACLHPEDRPLMLALHHKILKYAGQRPFEYSPIRLRCQNGDYVTLDTSWSSFINPWSRKVAFVIGRHKVRTGPLNEEVFATQSSVEQSGAPEEIQELQTQIYRLFLQPVHSKGSSGYGSMGSNGSHEPYISMASSSDSNGNMWEDSHREPLKMQRICADSRKIKSWDFRSRPTPMGRCTAGPTAPPHTSQPMECGIGLSPSHKDTRKQHHIPSYQQINCVDSIIRYLQSYAVPPQKRKSECGSVVAEEAMLEDPRVSGGQCSYSSTIVHVPQPESEVTALEDAPMGSEQADPAPPPPRPQPSPLGLTKEVLSAHTQKEEQEYVGRFRHRILQSPYRSYLQRDGSSPGQSQLHGYRGDQAVGGAGRRKSRVREPKPKRRQEQWSSDSYASPPEGHFVAPSPCPSGGPSQSSAVGLAPSFQQATGVPHAPLFPGPQPQGLPLYQGFQAPPIAAGVGPYMPPVMAVVLPNFPAYPPTYPIYPQGPGLLAPTTPFFLPPFGPSPFPAFPGGSALVPQAPPPTSPSPAPADVDPSSQLFSSSRSSSPLQLNLLQEELPKPAQPQGPAGGQESQQETHRKEEEARSESGNHDNQSTSSEMLDLLLHEDSHSRTGSNASGSGSGVSGGSLGSGSNGTSTSNTGSGNSSLYFGCSDSSHTSPPASRGQPQGEKVAEDRANFEQCVENSLWSLIQHMPESVMMTYQISPRDPAQVLKEDREKLLLLAPLQPVFTEAQKEELAEVHPWIKEHCLPQEINMQGCETCKPAASSTPPPTPDRPYPLDQAPLDPSLDT</sequence>
<dbReference type="GO" id="GO:0043153">
    <property type="term" value="P:entrainment of circadian clock by photoperiod"/>
    <property type="evidence" value="ECO:0007669"/>
    <property type="project" value="TreeGrafter"/>
</dbReference>
<dbReference type="GO" id="GO:0005737">
    <property type="term" value="C:cytoplasm"/>
    <property type="evidence" value="ECO:0007669"/>
    <property type="project" value="UniProtKB-SubCell"/>
</dbReference>
<evidence type="ECO:0000256" key="7">
    <source>
        <dbReference type="ARBA" id="ARBA00023163"/>
    </source>
</evidence>
<dbReference type="PANTHER" id="PTHR11269">
    <property type="entry name" value="PERIOD CIRCADIAN PROTEIN"/>
    <property type="match status" value="1"/>
</dbReference>
<keyword evidence="7" id="KW-0804">Transcription</keyword>
<dbReference type="InterPro" id="IPR013655">
    <property type="entry name" value="PAS_fold_3"/>
</dbReference>
<keyword evidence="4" id="KW-0677">Repeat</keyword>
<evidence type="ECO:0000256" key="5">
    <source>
        <dbReference type="ARBA" id="ARBA00023015"/>
    </source>
</evidence>
<dbReference type="Pfam" id="PF23170">
    <property type="entry name" value="bHLH_PER"/>
    <property type="match status" value="1"/>
</dbReference>
<dbReference type="Proteomes" id="UP001152622">
    <property type="component" value="Chromosome 3"/>
</dbReference>
<dbReference type="InterPro" id="IPR050760">
    <property type="entry name" value="Period_circadian_regulator"/>
</dbReference>
<organism evidence="11 12">
    <name type="scientific">Synaphobranchus kaupii</name>
    <name type="common">Kaup's arrowtooth eel</name>
    <dbReference type="NCBI Taxonomy" id="118154"/>
    <lineage>
        <taxon>Eukaryota</taxon>
        <taxon>Metazoa</taxon>
        <taxon>Chordata</taxon>
        <taxon>Craniata</taxon>
        <taxon>Vertebrata</taxon>
        <taxon>Euteleostomi</taxon>
        <taxon>Actinopterygii</taxon>
        <taxon>Neopterygii</taxon>
        <taxon>Teleostei</taxon>
        <taxon>Anguilliformes</taxon>
        <taxon>Synaphobranchidae</taxon>
        <taxon>Synaphobranchus</taxon>
    </lineage>
</organism>